<keyword evidence="8" id="KW-1185">Reference proteome</keyword>
<accession>A0ABD1KTG0</accession>
<evidence type="ECO:0000259" key="6">
    <source>
        <dbReference type="PROSITE" id="PS50871"/>
    </source>
</evidence>
<dbReference type="PANTHER" id="PTHR22923:SF102">
    <property type="entry name" value="CEREBELLIN 13-RELATED"/>
    <property type="match status" value="1"/>
</dbReference>
<evidence type="ECO:0000256" key="5">
    <source>
        <dbReference type="SAM" id="SignalP"/>
    </source>
</evidence>
<evidence type="ECO:0000256" key="2">
    <source>
        <dbReference type="ARBA" id="ARBA00022525"/>
    </source>
</evidence>
<sequence length="302" mass="33235">MESLCLSANMKIIIAFVFLCAYASVANLQEISKGSGPTDTDVQVESDNTAQNMLEDQGDVLSTRSCQPDMCRLLGEMGAMVTRLVASERMIQKLEAVVTQQKSAIEDLRSMVTQQKSAIEDLRSMVTQQKSTIAEQSRAFAQQGSIVSELGSMVEQLNVEVRNRPKVAFSASLYSSGNKIFGPFPGDTNLVFRTVFTNDGDAYSPATGIFRAPIKGVYYIRFTAFSTGKAARRVSLLKNGQPIVTITDNESSNYREESSSNAAVLELDQGDEVHLVLRAYHHVYDDQHHHTTFSGFLLHAQS</sequence>
<dbReference type="Gene3D" id="2.60.120.40">
    <property type="match status" value="1"/>
</dbReference>
<name>A0ABD1KTG0_9TELE</name>
<protein>
    <recommendedName>
        <fullName evidence="6">C1q domain-containing protein</fullName>
    </recommendedName>
</protein>
<feature type="signal peptide" evidence="5">
    <location>
        <begin position="1"/>
        <end position="28"/>
    </location>
</feature>
<comment type="subcellular location">
    <subcellularLocation>
        <location evidence="1">Secreted</location>
    </subcellularLocation>
</comment>
<dbReference type="Proteomes" id="UP001591681">
    <property type="component" value="Unassembled WGS sequence"/>
</dbReference>
<dbReference type="InterPro" id="IPR050822">
    <property type="entry name" value="Cerebellin_Synaptic_Org"/>
</dbReference>
<dbReference type="AlphaFoldDB" id="A0ABD1KTG0"/>
<organism evidence="7 8">
    <name type="scientific">Coilia grayii</name>
    <name type="common">Gray's grenadier anchovy</name>
    <dbReference type="NCBI Taxonomy" id="363190"/>
    <lineage>
        <taxon>Eukaryota</taxon>
        <taxon>Metazoa</taxon>
        <taxon>Chordata</taxon>
        <taxon>Craniata</taxon>
        <taxon>Vertebrata</taxon>
        <taxon>Euteleostomi</taxon>
        <taxon>Actinopterygii</taxon>
        <taxon>Neopterygii</taxon>
        <taxon>Teleostei</taxon>
        <taxon>Clupei</taxon>
        <taxon>Clupeiformes</taxon>
        <taxon>Clupeoidei</taxon>
        <taxon>Engraulidae</taxon>
        <taxon>Coilinae</taxon>
        <taxon>Coilia</taxon>
    </lineage>
</organism>
<feature type="domain" description="C1q" evidence="6">
    <location>
        <begin position="162"/>
        <end position="302"/>
    </location>
</feature>
<dbReference type="PROSITE" id="PS50871">
    <property type="entry name" value="C1Q"/>
    <property type="match status" value="1"/>
</dbReference>
<dbReference type="SMART" id="SM00110">
    <property type="entry name" value="C1Q"/>
    <property type="match status" value="1"/>
</dbReference>
<gene>
    <name evidence="7" type="ORF">ACEWY4_001474</name>
</gene>
<reference evidence="7 8" key="1">
    <citation type="submission" date="2024-09" db="EMBL/GenBank/DDBJ databases">
        <title>A chromosome-level genome assembly of Gray's grenadier anchovy, Coilia grayii.</title>
        <authorList>
            <person name="Fu Z."/>
        </authorList>
    </citation>
    <scope>NUCLEOTIDE SEQUENCE [LARGE SCALE GENOMIC DNA]</scope>
    <source>
        <strain evidence="7">G4</strain>
        <tissue evidence="7">Muscle</tissue>
    </source>
</reference>
<proteinExistence type="predicted"/>
<dbReference type="InterPro" id="IPR001073">
    <property type="entry name" value="C1q_dom"/>
</dbReference>
<comment type="caution">
    <text evidence="7">The sequence shown here is derived from an EMBL/GenBank/DDBJ whole genome shotgun (WGS) entry which is preliminary data.</text>
</comment>
<keyword evidence="3 5" id="KW-0732">Signal</keyword>
<feature type="coiled-coil region" evidence="4">
    <location>
        <begin position="91"/>
        <end position="125"/>
    </location>
</feature>
<feature type="chain" id="PRO_5044775795" description="C1q domain-containing protein" evidence="5">
    <location>
        <begin position="29"/>
        <end position="302"/>
    </location>
</feature>
<dbReference type="PRINTS" id="PR00007">
    <property type="entry name" value="COMPLEMNTC1Q"/>
</dbReference>
<dbReference type="Pfam" id="PF00386">
    <property type="entry name" value="C1q"/>
    <property type="match status" value="1"/>
</dbReference>
<keyword evidence="2" id="KW-0964">Secreted</keyword>
<evidence type="ECO:0000256" key="4">
    <source>
        <dbReference type="SAM" id="Coils"/>
    </source>
</evidence>
<evidence type="ECO:0000256" key="3">
    <source>
        <dbReference type="ARBA" id="ARBA00022729"/>
    </source>
</evidence>
<keyword evidence="4" id="KW-0175">Coiled coil</keyword>
<dbReference type="PANTHER" id="PTHR22923">
    <property type="entry name" value="CEREBELLIN-RELATED"/>
    <property type="match status" value="1"/>
</dbReference>
<dbReference type="SUPFAM" id="SSF49842">
    <property type="entry name" value="TNF-like"/>
    <property type="match status" value="1"/>
</dbReference>
<evidence type="ECO:0000313" key="7">
    <source>
        <dbReference type="EMBL" id="KAL2102306.1"/>
    </source>
</evidence>
<dbReference type="InterPro" id="IPR008983">
    <property type="entry name" value="Tumour_necrosis_fac-like_dom"/>
</dbReference>
<dbReference type="EMBL" id="JBHFQA010000002">
    <property type="protein sequence ID" value="KAL2102306.1"/>
    <property type="molecule type" value="Genomic_DNA"/>
</dbReference>
<dbReference type="GO" id="GO:0005576">
    <property type="term" value="C:extracellular region"/>
    <property type="evidence" value="ECO:0007669"/>
    <property type="project" value="UniProtKB-SubCell"/>
</dbReference>
<evidence type="ECO:0000256" key="1">
    <source>
        <dbReference type="ARBA" id="ARBA00004613"/>
    </source>
</evidence>
<evidence type="ECO:0000313" key="8">
    <source>
        <dbReference type="Proteomes" id="UP001591681"/>
    </source>
</evidence>